<gene>
    <name evidence="2" type="ORF">TH53_11560</name>
</gene>
<evidence type="ECO:0000313" key="3">
    <source>
        <dbReference type="Proteomes" id="UP000032049"/>
    </source>
</evidence>
<organism evidence="2 3">
    <name type="scientific">Pedobacter lusitanus</name>
    <dbReference type="NCBI Taxonomy" id="1503925"/>
    <lineage>
        <taxon>Bacteria</taxon>
        <taxon>Pseudomonadati</taxon>
        <taxon>Bacteroidota</taxon>
        <taxon>Sphingobacteriia</taxon>
        <taxon>Sphingobacteriales</taxon>
        <taxon>Sphingobacteriaceae</taxon>
        <taxon>Pedobacter</taxon>
    </lineage>
</organism>
<comment type="caution">
    <text evidence="2">The sequence shown here is derived from an EMBL/GenBank/DDBJ whole genome shotgun (WGS) entry which is preliminary data.</text>
</comment>
<dbReference type="Proteomes" id="UP000032049">
    <property type="component" value="Unassembled WGS sequence"/>
</dbReference>
<dbReference type="STRING" id="1503925.TH53_11560"/>
<sequence length="226" mass="25932">MGKTIILLSLIVYFLVSACSNGGQKISVYPKTGIGEKIYLSTVTIDGAYKKKDSAIVLENGKEITFHIYSAEQQIYAISSSFNDFTVFFINDQGNKTIHTDSFSRTYKVNGSAATNSLIHFQKKQDALLKKICLIKDYTLSQLLKHRYNQNYINYADTVQNPVAFLIVNDKVDFGSDLNGLERFIKKAHKKFKGNRQFDQIYAHALNYLQQKKETRLITYQKKLYY</sequence>
<reference evidence="2 3" key="1">
    <citation type="submission" date="2015-01" db="EMBL/GenBank/DDBJ databases">
        <title>Draft genome sequence of Pedobacter sp. NL19 isolated from sludge of an effluent treatment pond in an abandoned uranium mine.</title>
        <authorList>
            <person name="Santos T."/>
            <person name="Caetano T."/>
            <person name="Covas C."/>
            <person name="Cruz A."/>
            <person name="Mendo S."/>
        </authorList>
    </citation>
    <scope>NUCLEOTIDE SEQUENCE [LARGE SCALE GENOMIC DNA]</scope>
    <source>
        <strain evidence="2 3">NL19</strain>
    </source>
</reference>
<name>A0A0D0GR56_9SPHI</name>
<evidence type="ECO:0000259" key="1">
    <source>
        <dbReference type="Pfam" id="PF14289"/>
    </source>
</evidence>
<dbReference type="InterPro" id="IPR025380">
    <property type="entry name" value="DUF4369"/>
</dbReference>
<proteinExistence type="predicted"/>
<dbReference type="PROSITE" id="PS51257">
    <property type="entry name" value="PROKAR_LIPOPROTEIN"/>
    <property type="match status" value="1"/>
</dbReference>
<feature type="domain" description="DUF4369" evidence="1">
    <location>
        <begin position="34"/>
        <end position="115"/>
    </location>
</feature>
<dbReference type="Pfam" id="PF14289">
    <property type="entry name" value="DUF4369"/>
    <property type="match status" value="1"/>
</dbReference>
<dbReference type="AlphaFoldDB" id="A0A0D0GR56"/>
<accession>A0A0D0GR56</accession>
<dbReference type="RefSeq" id="WP_041882113.1">
    <property type="nucleotide sequence ID" value="NZ_CP157278.1"/>
</dbReference>
<protein>
    <submittedName>
        <fullName evidence="2">Contig48, whole genome shotgun sequence</fullName>
    </submittedName>
</protein>
<keyword evidence="3" id="KW-1185">Reference proteome</keyword>
<evidence type="ECO:0000313" key="2">
    <source>
        <dbReference type="EMBL" id="KIO77001.1"/>
    </source>
</evidence>
<dbReference type="EMBL" id="JXRA01000048">
    <property type="protein sequence ID" value="KIO77001.1"/>
    <property type="molecule type" value="Genomic_DNA"/>
</dbReference>